<feature type="transmembrane region" description="Helical" evidence="2">
    <location>
        <begin position="7"/>
        <end position="29"/>
    </location>
</feature>
<dbReference type="Pfam" id="PF18917">
    <property type="entry name" value="LiaI-LiaF-like_TM1"/>
    <property type="match status" value="1"/>
</dbReference>
<dbReference type="InterPro" id="IPR043726">
    <property type="entry name" value="LiaI-LiaF-like_TM1"/>
</dbReference>
<dbReference type="Proteomes" id="UP000177810">
    <property type="component" value="Unassembled WGS sequence"/>
</dbReference>
<evidence type="ECO:0000313" key="5">
    <source>
        <dbReference type="Proteomes" id="UP000177810"/>
    </source>
</evidence>
<protein>
    <recommendedName>
        <fullName evidence="3">LiaI-LiaF-like transmembrane region domain-containing protein</fullName>
    </recommendedName>
</protein>
<reference evidence="4 5" key="1">
    <citation type="journal article" date="2016" name="Nat. Commun.">
        <title>Thousands of microbial genomes shed light on interconnected biogeochemical processes in an aquifer system.</title>
        <authorList>
            <person name="Anantharaman K."/>
            <person name="Brown C.T."/>
            <person name="Hug L.A."/>
            <person name="Sharon I."/>
            <person name="Castelle C.J."/>
            <person name="Probst A.J."/>
            <person name="Thomas B.C."/>
            <person name="Singh A."/>
            <person name="Wilkins M.J."/>
            <person name="Karaoz U."/>
            <person name="Brodie E.L."/>
            <person name="Williams K.H."/>
            <person name="Hubbard S.S."/>
            <person name="Banfield J.F."/>
        </authorList>
    </citation>
    <scope>NUCLEOTIDE SEQUENCE [LARGE SCALE GENOMIC DNA]</scope>
</reference>
<gene>
    <name evidence="4" type="ORF">A2V69_00670</name>
</gene>
<dbReference type="STRING" id="1801990.A2V69_00670"/>
<comment type="caution">
    <text evidence="4">The sequence shown here is derived from an EMBL/GenBank/DDBJ whole genome shotgun (WGS) entry which is preliminary data.</text>
</comment>
<name>A0A1G2F470_9BACT</name>
<accession>A0A1G2F470</accession>
<keyword evidence="2" id="KW-0472">Membrane</keyword>
<feature type="region of interest" description="Disordered" evidence="1">
    <location>
        <begin position="97"/>
        <end position="117"/>
    </location>
</feature>
<proteinExistence type="predicted"/>
<feature type="transmembrane region" description="Helical" evidence="2">
    <location>
        <begin position="35"/>
        <end position="52"/>
    </location>
</feature>
<evidence type="ECO:0000259" key="3">
    <source>
        <dbReference type="Pfam" id="PF18917"/>
    </source>
</evidence>
<evidence type="ECO:0000256" key="2">
    <source>
        <dbReference type="SAM" id="Phobius"/>
    </source>
</evidence>
<evidence type="ECO:0000256" key="1">
    <source>
        <dbReference type="SAM" id="MobiDB-lite"/>
    </source>
</evidence>
<dbReference type="EMBL" id="MHMT01000012">
    <property type="protein sequence ID" value="OGZ32874.1"/>
    <property type="molecule type" value="Genomic_DNA"/>
</dbReference>
<dbReference type="AlphaFoldDB" id="A0A1G2F470"/>
<feature type="domain" description="LiaI-LiaF-like transmembrane region" evidence="3">
    <location>
        <begin position="10"/>
        <end position="50"/>
    </location>
</feature>
<keyword evidence="2" id="KW-1133">Transmembrane helix</keyword>
<organism evidence="4 5">
    <name type="scientific">Candidatus Portnoybacteria bacterium RBG_13_40_8</name>
    <dbReference type="NCBI Taxonomy" id="1801990"/>
    <lineage>
        <taxon>Bacteria</taxon>
        <taxon>Candidatus Portnoyibacteriota</taxon>
    </lineage>
</organism>
<evidence type="ECO:0000313" key="4">
    <source>
        <dbReference type="EMBL" id="OGZ32874.1"/>
    </source>
</evidence>
<keyword evidence="2" id="KW-0812">Transmembrane</keyword>
<sequence>MFYNCCHFGFLAVVLIVLGALALLTNMGWINSSIWQWWPILIVGAGIYLLIIQKRRKKMTIPRVLERIASDEKVQEKLSKIINTVDEVVDKKLDEWHKEVSHKKPTKDEDIGGEQES</sequence>